<proteinExistence type="inferred from homology"/>
<dbReference type="EMBL" id="PCWW01000015">
    <property type="protein sequence ID" value="PIR13847.1"/>
    <property type="molecule type" value="Genomic_DNA"/>
</dbReference>
<protein>
    <recommendedName>
        <fullName evidence="4">Cell shape determination protein CcmA</fullName>
    </recommendedName>
</protein>
<dbReference type="PANTHER" id="PTHR35024">
    <property type="entry name" value="HYPOTHETICAL CYTOSOLIC PROTEIN"/>
    <property type="match status" value="1"/>
</dbReference>
<organism evidence="2 3">
    <name type="scientific">Candidatus Falkowbacteria bacterium CG11_big_fil_rev_8_21_14_0_20_39_10</name>
    <dbReference type="NCBI Taxonomy" id="1974570"/>
    <lineage>
        <taxon>Bacteria</taxon>
        <taxon>Candidatus Falkowiibacteriota</taxon>
    </lineage>
</organism>
<dbReference type="SUPFAM" id="SSF51161">
    <property type="entry name" value="Trimeric LpxA-like enzymes"/>
    <property type="match status" value="1"/>
</dbReference>
<gene>
    <name evidence="2" type="ORF">COV49_00825</name>
</gene>
<name>A0A2M6KA24_9BACT</name>
<reference evidence="2 3" key="1">
    <citation type="submission" date="2017-09" db="EMBL/GenBank/DDBJ databases">
        <title>Depth-based differentiation of microbial function through sediment-hosted aquifers and enrichment of novel symbionts in the deep terrestrial subsurface.</title>
        <authorList>
            <person name="Probst A.J."/>
            <person name="Ladd B."/>
            <person name="Jarett J.K."/>
            <person name="Geller-Mcgrath D.E."/>
            <person name="Sieber C.M."/>
            <person name="Emerson J.B."/>
            <person name="Anantharaman K."/>
            <person name="Thomas B.C."/>
            <person name="Malmstrom R."/>
            <person name="Stieglmeier M."/>
            <person name="Klingl A."/>
            <person name="Woyke T."/>
            <person name="Ryan C.M."/>
            <person name="Banfield J.F."/>
        </authorList>
    </citation>
    <scope>NUCLEOTIDE SEQUENCE [LARGE SCALE GENOMIC DNA]</scope>
    <source>
        <strain evidence="2">CG11_big_fil_rev_8_21_14_0_20_39_10</strain>
    </source>
</reference>
<dbReference type="AlphaFoldDB" id="A0A2M6KA24"/>
<comment type="similarity">
    <text evidence="1">Belongs to the bactofilin family.</text>
</comment>
<evidence type="ECO:0000313" key="3">
    <source>
        <dbReference type="Proteomes" id="UP000230869"/>
    </source>
</evidence>
<evidence type="ECO:0000313" key="2">
    <source>
        <dbReference type="EMBL" id="PIR13847.1"/>
    </source>
</evidence>
<accession>A0A2M6KA24</accession>
<dbReference type="InterPro" id="IPR007607">
    <property type="entry name" value="BacA/B"/>
</dbReference>
<evidence type="ECO:0000256" key="1">
    <source>
        <dbReference type="ARBA" id="ARBA00044755"/>
    </source>
</evidence>
<dbReference type="Pfam" id="PF04519">
    <property type="entry name" value="Bactofilin"/>
    <property type="match status" value="1"/>
</dbReference>
<dbReference type="InterPro" id="IPR011004">
    <property type="entry name" value="Trimer_LpxA-like_sf"/>
</dbReference>
<dbReference type="Proteomes" id="UP000230869">
    <property type="component" value="Unassembled WGS sequence"/>
</dbReference>
<comment type="caution">
    <text evidence="2">The sequence shown here is derived from an EMBL/GenBank/DDBJ whole genome shotgun (WGS) entry which is preliminary data.</text>
</comment>
<dbReference type="PANTHER" id="PTHR35024:SF4">
    <property type="entry name" value="POLYMER-FORMING CYTOSKELETAL PROTEIN"/>
    <property type="match status" value="1"/>
</dbReference>
<evidence type="ECO:0008006" key="4">
    <source>
        <dbReference type="Google" id="ProtNLM"/>
    </source>
</evidence>
<sequence length="125" mass="13232">MFKKDEHKGGFKEVETVIGPSVKVKGNFNGQGNIIVEGILEGGLKTAGDVFIGEKAKIVAGVEAKNAKIAGAINGNLKIKNGLEIMSTAKIFGDIECAQISIENGALLNGRCLMMPEEKKTDKKS</sequence>